<keyword evidence="12" id="KW-1185">Reference proteome</keyword>
<dbReference type="InterPro" id="IPR008141">
    <property type="entry name" value="Ala_DH"/>
</dbReference>
<feature type="active site" description="Proton donor/acceptor" evidence="6">
    <location>
        <position position="96"/>
    </location>
</feature>
<dbReference type="PANTHER" id="PTHR42795:SF1">
    <property type="entry name" value="ALANINE DEHYDROGENASE"/>
    <property type="match status" value="1"/>
</dbReference>
<dbReference type="KEGG" id="hdn:Hden_0970"/>
<feature type="domain" description="Alanine dehydrogenase/pyridine nucleotide transhydrogenase NAD(H)-binding" evidence="9">
    <location>
        <begin position="149"/>
        <end position="297"/>
    </location>
</feature>
<dbReference type="SUPFAM" id="SSF52283">
    <property type="entry name" value="Formate/glycerate dehydrogenase catalytic domain-like"/>
    <property type="match status" value="1"/>
</dbReference>
<feature type="binding site" evidence="7">
    <location>
        <position position="15"/>
    </location>
    <ligand>
        <name>substrate</name>
    </ligand>
</feature>
<name>D8JUW8_HYPDA</name>
<feature type="binding site" evidence="8">
    <location>
        <position position="134"/>
    </location>
    <ligand>
        <name>NAD(+)</name>
        <dbReference type="ChEBI" id="CHEBI:57540"/>
    </ligand>
</feature>
<dbReference type="NCBIfam" id="TIGR00518">
    <property type="entry name" value="alaDH"/>
    <property type="match status" value="1"/>
</dbReference>
<feature type="binding site" evidence="8">
    <location>
        <begin position="298"/>
        <end position="301"/>
    </location>
    <ligand>
        <name>NAD(+)</name>
        <dbReference type="ChEBI" id="CHEBI:57540"/>
    </ligand>
</feature>
<dbReference type="PANTHER" id="PTHR42795">
    <property type="entry name" value="ALANINE DEHYDROGENASE"/>
    <property type="match status" value="1"/>
</dbReference>
<feature type="binding site" evidence="8">
    <location>
        <position position="198"/>
    </location>
    <ligand>
        <name>NAD(+)</name>
        <dbReference type="ChEBI" id="CHEBI:57540"/>
    </ligand>
</feature>
<dbReference type="HOGENOM" id="CLU_003376_3_0_5"/>
<evidence type="ECO:0000259" key="9">
    <source>
        <dbReference type="SMART" id="SM01002"/>
    </source>
</evidence>
<evidence type="ECO:0000256" key="5">
    <source>
        <dbReference type="PIRNR" id="PIRNR000183"/>
    </source>
</evidence>
<dbReference type="PROSITE" id="PS00837">
    <property type="entry name" value="ALADH_PNT_2"/>
    <property type="match status" value="1"/>
</dbReference>
<gene>
    <name evidence="11" type="ordered locus">Hden_0970</name>
</gene>
<feature type="active site" description="Proton donor/acceptor" evidence="6">
    <location>
        <position position="270"/>
    </location>
</feature>
<dbReference type="Pfam" id="PF05222">
    <property type="entry name" value="AlaDh_PNT_N"/>
    <property type="match status" value="1"/>
</dbReference>
<feature type="binding site" evidence="8">
    <location>
        <begin position="267"/>
        <end position="270"/>
    </location>
    <ligand>
        <name>NAD(+)</name>
        <dbReference type="ChEBI" id="CHEBI:57540"/>
    </ligand>
</feature>
<dbReference type="STRING" id="582899.Hden_0970"/>
<evidence type="ECO:0000256" key="1">
    <source>
        <dbReference type="ARBA" id="ARBA00005689"/>
    </source>
</evidence>
<evidence type="ECO:0000259" key="10">
    <source>
        <dbReference type="SMART" id="SM01003"/>
    </source>
</evidence>
<accession>D8JUW8</accession>
<dbReference type="CDD" id="cd05305">
    <property type="entry name" value="L-AlaDH"/>
    <property type="match status" value="1"/>
</dbReference>
<dbReference type="eggNOG" id="COG0686">
    <property type="taxonomic scope" value="Bacteria"/>
</dbReference>
<evidence type="ECO:0000256" key="2">
    <source>
        <dbReference type="ARBA" id="ARBA00012897"/>
    </source>
</evidence>
<dbReference type="SUPFAM" id="SSF51735">
    <property type="entry name" value="NAD(P)-binding Rossmann-fold domains"/>
    <property type="match status" value="1"/>
</dbReference>
<dbReference type="GO" id="GO:0005886">
    <property type="term" value="C:plasma membrane"/>
    <property type="evidence" value="ECO:0007669"/>
    <property type="project" value="TreeGrafter"/>
</dbReference>
<comment type="catalytic activity">
    <reaction evidence="5">
        <text>L-alanine + NAD(+) + H2O = pyruvate + NH4(+) + NADH + H(+)</text>
        <dbReference type="Rhea" id="RHEA:18405"/>
        <dbReference type="ChEBI" id="CHEBI:15361"/>
        <dbReference type="ChEBI" id="CHEBI:15377"/>
        <dbReference type="ChEBI" id="CHEBI:15378"/>
        <dbReference type="ChEBI" id="CHEBI:28938"/>
        <dbReference type="ChEBI" id="CHEBI:57540"/>
        <dbReference type="ChEBI" id="CHEBI:57945"/>
        <dbReference type="ChEBI" id="CHEBI:57972"/>
        <dbReference type="EC" id="1.4.1.1"/>
    </reaction>
</comment>
<keyword evidence="8" id="KW-0547">Nucleotide-binding</keyword>
<sequence length="374" mass="38896">MRIGIPTEIKSDEFRVGLVPGSVRELVAHGHEVIVQAGAGAGIFADDATYAKAGARIAATAEEVFRDADMIVKVKEPQSVEWKRLRPDQILFTYLHLAPDPQQAIGLMQSGVSAIAYETVTDAKGGLPLLAPMSEVAGRLSIEAAAIALRRPAGGRGVLLGGVPGVKPAKVVVLGGGVVGTHAARMAAGLGASVSVIDKSLPRLRQLDELFEGRVVTLDATMETIESEILSADVVIGAVLVAGASAPKLVKREMLKDMKTGAVLVDVSIDQGGCFETSHPTTHAHPTFEVDGIIHYCVANMPGAVPVTSAQALNNATLPFVIKLADKGLAAFDRDPNLAAGLNVKAGRIMHPAVAASLGFDSLDSSRSFRAAAE</sequence>
<organism evidence="11 12">
    <name type="scientific">Hyphomicrobium denitrificans (strain ATCC 51888 / DSM 1869 / NCIMB 11706 / TK 0415)</name>
    <dbReference type="NCBI Taxonomy" id="582899"/>
    <lineage>
        <taxon>Bacteria</taxon>
        <taxon>Pseudomonadati</taxon>
        <taxon>Pseudomonadota</taxon>
        <taxon>Alphaproteobacteria</taxon>
        <taxon>Hyphomicrobiales</taxon>
        <taxon>Hyphomicrobiaceae</taxon>
        <taxon>Hyphomicrobium</taxon>
    </lineage>
</organism>
<feature type="binding site" evidence="7">
    <location>
        <position position="75"/>
    </location>
    <ligand>
        <name>substrate</name>
    </ligand>
</feature>
<dbReference type="AlphaFoldDB" id="D8JUW8"/>
<dbReference type="SMART" id="SM01002">
    <property type="entry name" value="AlaDh_PNT_C"/>
    <property type="match status" value="1"/>
</dbReference>
<dbReference type="OrthoDB" id="9804592at2"/>
<dbReference type="EMBL" id="CP002083">
    <property type="protein sequence ID" value="ADJ22784.1"/>
    <property type="molecule type" value="Genomic_DNA"/>
</dbReference>
<dbReference type="GO" id="GO:0000166">
    <property type="term" value="F:nucleotide binding"/>
    <property type="evidence" value="ECO:0007669"/>
    <property type="project" value="UniProtKB-KW"/>
</dbReference>
<evidence type="ECO:0000313" key="11">
    <source>
        <dbReference type="EMBL" id="ADJ22784.1"/>
    </source>
</evidence>
<evidence type="ECO:0000256" key="7">
    <source>
        <dbReference type="PIRSR" id="PIRSR000183-2"/>
    </source>
</evidence>
<dbReference type="PIRSF" id="PIRSF000183">
    <property type="entry name" value="Alanine_dh"/>
    <property type="match status" value="1"/>
</dbReference>
<protein>
    <recommendedName>
        <fullName evidence="2 5">Alanine dehydrogenase</fullName>
        <ecNumber evidence="2 5">1.4.1.1</ecNumber>
    </recommendedName>
</protein>
<dbReference type="Pfam" id="PF01262">
    <property type="entry name" value="AlaDh_PNT_C"/>
    <property type="match status" value="1"/>
</dbReference>
<proteinExistence type="inferred from homology"/>
<dbReference type="InterPro" id="IPR008143">
    <property type="entry name" value="Ala_DH/PNT_CS2"/>
</dbReference>
<dbReference type="EC" id="1.4.1.1" evidence="2 5"/>
<dbReference type="Gene3D" id="3.40.50.720">
    <property type="entry name" value="NAD(P)-binding Rossmann-like Domain"/>
    <property type="match status" value="2"/>
</dbReference>
<evidence type="ECO:0000256" key="4">
    <source>
        <dbReference type="ARBA" id="ARBA00023027"/>
    </source>
</evidence>
<feature type="binding site" evidence="8">
    <location>
        <position position="203"/>
    </location>
    <ligand>
        <name>NAD(+)</name>
        <dbReference type="ChEBI" id="CHEBI:57540"/>
    </ligand>
</feature>
<dbReference type="InterPro" id="IPR036291">
    <property type="entry name" value="NAD(P)-bd_dom_sf"/>
</dbReference>
<evidence type="ECO:0000256" key="6">
    <source>
        <dbReference type="PIRSR" id="PIRSR000183-1"/>
    </source>
</evidence>
<dbReference type="InterPro" id="IPR007698">
    <property type="entry name" value="AlaDH/PNT_NAD(H)-bd"/>
</dbReference>
<feature type="binding site" evidence="8">
    <location>
        <begin position="239"/>
        <end position="240"/>
    </location>
    <ligand>
        <name>NAD(+)</name>
        <dbReference type="ChEBI" id="CHEBI:57540"/>
    </ligand>
</feature>
<keyword evidence="3 5" id="KW-0560">Oxidoreductase</keyword>
<reference evidence="12" key="1">
    <citation type="journal article" date="2011" name="J. Bacteriol.">
        <title>Genome sequences of eight morphologically diverse alphaproteobacteria.</title>
        <authorList>
            <consortium name="US DOE Joint Genome Institute"/>
            <person name="Brown P.J."/>
            <person name="Kysela D.T."/>
            <person name="Buechlein A."/>
            <person name="Hemmerich C."/>
            <person name="Brun Y.V."/>
        </authorList>
    </citation>
    <scope>NUCLEOTIDE SEQUENCE [LARGE SCALE GENOMIC DNA]</scope>
    <source>
        <strain evidence="12">ATCC 51888 / DSM 1869 / NCIB 11706 / TK 0415</strain>
    </source>
</reference>
<dbReference type="RefSeq" id="WP_013214999.1">
    <property type="nucleotide sequence ID" value="NC_014313.1"/>
</dbReference>
<feature type="domain" description="Alanine dehydrogenase/pyridine nucleotide transhydrogenase N-terminal" evidence="10">
    <location>
        <begin position="4"/>
        <end position="137"/>
    </location>
</feature>
<dbReference type="SMART" id="SM01003">
    <property type="entry name" value="AlaDh_PNT_N"/>
    <property type="match status" value="1"/>
</dbReference>
<dbReference type="InterPro" id="IPR007886">
    <property type="entry name" value="AlaDH/PNT_N"/>
</dbReference>
<comment type="similarity">
    <text evidence="1 5">Belongs to the AlaDH/PNT family.</text>
</comment>
<evidence type="ECO:0000256" key="3">
    <source>
        <dbReference type="ARBA" id="ARBA00023002"/>
    </source>
</evidence>
<dbReference type="FunFam" id="3.40.50.720:FF:000049">
    <property type="entry name" value="Alanine dehydrogenase"/>
    <property type="match status" value="1"/>
</dbReference>
<evidence type="ECO:0000256" key="8">
    <source>
        <dbReference type="PIRSR" id="PIRSR000183-3"/>
    </source>
</evidence>
<evidence type="ECO:0000313" key="12">
    <source>
        <dbReference type="Proteomes" id="UP000002033"/>
    </source>
</evidence>
<dbReference type="Proteomes" id="UP000002033">
    <property type="component" value="Chromosome"/>
</dbReference>
<keyword evidence="4 5" id="KW-0520">NAD</keyword>
<dbReference type="GO" id="GO:0000286">
    <property type="term" value="F:alanine dehydrogenase activity"/>
    <property type="evidence" value="ECO:0007669"/>
    <property type="project" value="UniProtKB-UniRule"/>
</dbReference>
<dbReference type="GO" id="GO:0042853">
    <property type="term" value="P:L-alanine catabolic process"/>
    <property type="evidence" value="ECO:0007669"/>
    <property type="project" value="InterPro"/>
</dbReference>